<organism evidence="4 5">
    <name type="scientific">Meripilus lineatus</name>
    <dbReference type="NCBI Taxonomy" id="2056292"/>
    <lineage>
        <taxon>Eukaryota</taxon>
        <taxon>Fungi</taxon>
        <taxon>Dikarya</taxon>
        <taxon>Basidiomycota</taxon>
        <taxon>Agaricomycotina</taxon>
        <taxon>Agaricomycetes</taxon>
        <taxon>Polyporales</taxon>
        <taxon>Meripilaceae</taxon>
        <taxon>Meripilus</taxon>
    </lineage>
</organism>
<dbReference type="GO" id="GO:0033178">
    <property type="term" value="C:proton-transporting two-sector ATPase complex, catalytic domain"/>
    <property type="evidence" value="ECO:0007669"/>
    <property type="project" value="InterPro"/>
</dbReference>
<protein>
    <recommendedName>
        <fullName evidence="6">Vacuolar ATP synthase subunit E</fullName>
    </recommendedName>
</protein>
<evidence type="ECO:0000256" key="1">
    <source>
        <dbReference type="ARBA" id="ARBA00005901"/>
    </source>
</evidence>
<name>A0AAD5YDX0_9APHY</name>
<sequence>MASRALNDDEVISEMNKMVAFIKQEALEKARELKVKADEEFAIEKAKLVKQEQQAIDAQYEKKRKGAETAQKIAQSTLTNKSRLKLLQQREEHLQDLFSTARSSIVRLASEEGQYVQFLEGVIVQGLLQLLETDATVRARQKDVGVVQKAVEGASRTYKEVSGRSVKVAIEASLSNELAGGVVIISGSGRISIDNTLDERLRLLEDRMLPEIRFDLFGANDNRKFFT</sequence>
<evidence type="ECO:0000313" key="4">
    <source>
        <dbReference type="EMBL" id="KAJ3484738.1"/>
    </source>
</evidence>
<gene>
    <name evidence="4" type="ORF">NLI96_g5436</name>
</gene>
<dbReference type="EMBL" id="JANAWD010000178">
    <property type="protein sequence ID" value="KAJ3484738.1"/>
    <property type="molecule type" value="Genomic_DNA"/>
</dbReference>
<keyword evidence="5" id="KW-1185">Reference proteome</keyword>
<dbReference type="InterPro" id="IPR038495">
    <property type="entry name" value="ATPase_E_C"/>
</dbReference>
<dbReference type="Pfam" id="PF01991">
    <property type="entry name" value="vATP-synt_E"/>
    <property type="match status" value="1"/>
</dbReference>
<comment type="caution">
    <text evidence="4">The sequence shown here is derived from an EMBL/GenBank/DDBJ whole genome shotgun (WGS) entry which is preliminary data.</text>
</comment>
<evidence type="ECO:0000256" key="3">
    <source>
        <dbReference type="ARBA" id="ARBA00023065"/>
    </source>
</evidence>
<dbReference type="GO" id="GO:0046961">
    <property type="term" value="F:proton-transporting ATPase activity, rotational mechanism"/>
    <property type="evidence" value="ECO:0007669"/>
    <property type="project" value="InterPro"/>
</dbReference>
<dbReference type="Gene3D" id="6.10.250.1620">
    <property type="match status" value="1"/>
</dbReference>
<comment type="similarity">
    <text evidence="1">Belongs to the V-ATPase E subunit family.</text>
</comment>
<accession>A0AAD5YDX0</accession>
<dbReference type="PANTHER" id="PTHR45715">
    <property type="entry name" value="ATPASE H+-TRANSPORTING V1 SUBUNIT E1A-RELATED"/>
    <property type="match status" value="1"/>
</dbReference>
<dbReference type="Gene3D" id="3.30.2320.30">
    <property type="entry name" value="ATP synthase, E subunit, C-terminal"/>
    <property type="match status" value="1"/>
</dbReference>
<proteinExistence type="inferred from homology"/>
<evidence type="ECO:0000256" key="2">
    <source>
        <dbReference type="ARBA" id="ARBA00022448"/>
    </source>
</evidence>
<reference evidence="4" key="1">
    <citation type="submission" date="2022-07" db="EMBL/GenBank/DDBJ databases">
        <title>Genome Sequence of Physisporinus lineatus.</title>
        <authorList>
            <person name="Buettner E."/>
        </authorList>
    </citation>
    <scope>NUCLEOTIDE SEQUENCE</scope>
    <source>
        <strain evidence="4">VT162</strain>
    </source>
</reference>
<keyword evidence="2" id="KW-0813">Transport</keyword>
<keyword evidence="3" id="KW-0406">Ion transport</keyword>
<dbReference type="SUPFAM" id="SSF160527">
    <property type="entry name" value="V-type ATPase subunit E-like"/>
    <property type="match status" value="1"/>
</dbReference>
<evidence type="ECO:0008006" key="6">
    <source>
        <dbReference type="Google" id="ProtNLM"/>
    </source>
</evidence>
<dbReference type="InterPro" id="IPR002842">
    <property type="entry name" value="ATPase_V1_Esu"/>
</dbReference>
<evidence type="ECO:0000313" key="5">
    <source>
        <dbReference type="Proteomes" id="UP001212997"/>
    </source>
</evidence>
<dbReference type="HAMAP" id="MF_00311">
    <property type="entry name" value="ATP_synth_E_arch"/>
    <property type="match status" value="1"/>
</dbReference>
<dbReference type="AlphaFoldDB" id="A0AAD5YDX0"/>
<dbReference type="Proteomes" id="UP001212997">
    <property type="component" value="Unassembled WGS sequence"/>
</dbReference>